<dbReference type="Proteomes" id="UP000814074">
    <property type="component" value="Unassembled WGS sequence"/>
</dbReference>
<gene>
    <name evidence="4" type="ORF">GIW47_29125</name>
</gene>
<dbReference type="NCBIfam" id="NF006007">
    <property type="entry name" value="PRK08138.1"/>
    <property type="match status" value="1"/>
</dbReference>
<organism evidence="4 5">
    <name type="scientific">Pseudomonas lactis</name>
    <dbReference type="NCBI Taxonomy" id="1615674"/>
    <lineage>
        <taxon>Bacteria</taxon>
        <taxon>Pseudomonadati</taxon>
        <taxon>Pseudomonadota</taxon>
        <taxon>Gammaproteobacteria</taxon>
        <taxon>Pseudomonadales</taxon>
        <taxon>Pseudomonadaceae</taxon>
        <taxon>Pseudomonas</taxon>
    </lineage>
</organism>
<keyword evidence="2" id="KW-0456">Lyase</keyword>
<dbReference type="InterPro" id="IPR001753">
    <property type="entry name" value="Enoyl-CoA_hydra/iso"/>
</dbReference>
<protein>
    <submittedName>
        <fullName evidence="4">Enoyl-CoA hydratase</fullName>
    </submittedName>
</protein>
<name>A0ABS9FWK0_9PSED</name>
<dbReference type="CDD" id="cd06558">
    <property type="entry name" value="crotonase-like"/>
    <property type="match status" value="1"/>
</dbReference>
<proteinExistence type="inferred from homology"/>
<dbReference type="EMBL" id="WKDU01000081">
    <property type="protein sequence ID" value="MCF5156649.1"/>
    <property type="molecule type" value="Genomic_DNA"/>
</dbReference>
<evidence type="ECO:0000313" key="4">
    <source>
        <dbReference type="EMBL" id="MCF5156649.1"/>
    </source>
</evidence>
<accession>A0ABS9FWK0</accession>
<dbReference type="PANTHER" id="PTHR11941:SF54">
    <property type="entry name" value="ENOYL-COA HYDRATASE, MITOCHONDRIAL"/>
    <property type="match status" value="1"/>
</dbReference>
<dbReference type="Gene3D" id="3.90.226.10">
    <property type="entry name" value="2-enoyl-CoA Hydratase, Chain A, domain 1"/>
    <property type="match status" value="1"/>
</dbReference>
<dbReference type="Gene3D" id="1.10.12.10">
    <property type="entry name" value="Lyase 2-enoyl-coa Hydratase, Chain A, domain 2"/>
    <property type="match status" value="1"/>
</dbReference>
<dbReference type="PANTHER" id="PTHR11941">
    <property type="entry name" value="ENOYL-COA HYDRATASE-RELATED"/>
    <property type="match status" value="1"/>
</dbReference>
<dbReference type="SUPFAM" id="SSF52096">
    <property type="entry name" value="ClpP/crotonase"/>
    <property type="match status" value="1"/>
</dbReference>
<evidence type="ECO:0000313" key="5">
    <source>
        <dbReference type="Proteomes" id="UP000814074"/>
    </source>
</evidence>
<keyword evidence="5" id="KW-1185">Reference proteome</keyword>
<dbReference type="InterPro" id="IPR029045">
    <property type="entry name" value="ClpP/crotonase-like_dom_sf"/>
</dbReference>
<dbReference type="PROSITE" id="PS00166">
    <property type="entry name" value="ENOYL_COA_HYDRATASE"/>
    <property type="match status" value="1"/>
</dbReference>
<dbReference type="Pfam" id="PF00378">
    <property type="entry name" value="ECH_1"/>
    <property type="match status" value="1"/>
</dbReference>
<dbReference type="InterPro" id="IPR014748">
    <property type="entry name" value="Enoyl-CoA_hydra_C"/>
</dbReference>
<comment type="caution">
    <text evidence="4">The sequence shown here is derived from an EMBL/GenBank/DDBJ whole genome shotgun (WGS) entry which is preliminary data.</text>
</comment>
<evidence type="ECO:0000256" key="1">
    <source>
        <dbReference type="ARBA" id="ARBA00005254"/>
    </source>
</evidence>
<comment type="similarity">
    <text evidence="1 3">Belongs to the enoyl-CoA hydratase/isomerase family.</text>
</comment>
<reference evidence="4 5" key="1">
    <citation type="submission" date="2019-11" db="EMBL/GenBank/DDBJ databases">
        <title>Epiphytic Pseudomonas syringae from cherry orchards.</title>
        <authorList>
            <person name="Hulin M.T."/>
        </authorList>
    </citation>
    <scope>NUCLEOTIDE SEQUENCE [LARGE SCALE GENOMIC DNA]</scope>
    <source>
        <strain evidence="4 5">PA-6-3B</strain>
    </source>
</reference>
<evidence type="ECO:0000256" key="3">
    <source>
        <dbReference type="RuleBase" id="RU003707"/>
    </source>
</evidence>
<dbReference type="RefSeq" id="WP_057006094.1">
    <property type="nucleotide sequence ID" value="NZ_WKDU01000081.1"/>
</dbReference>
<evidence type="ECO:0000256" key="2">
    <source>
        <dbReference type="ARBA" id="ARBA00023239"/>
    </source>
</evidence>
<dbReference type="InterPro" id="IPR018376">
    <property type="entry name" value="Enoyl-CoA_hyd/isom_CS"/>
</dbReference>
<sequence>MSSQHASVVTLEIRDDAVAVVRISRPDAKNALNSAVREQLAEHFRALADDARVRAIVLTGGEQCFVAGADIREFADASPIEMYRRHTEYLWEAIGRCPKPVIAAVNGFALGGGCELAMHCDIIVAGESARFGQPEVKLGLMPGAGGTQRLIRAVGKFQAMRIALTGCLVPAQQALAMGMVSEVVSDEHTLPRALELAAEIAALPPLAVAQIKEVMLAGADLPLDSALVLERKAFQLLFDSKDQKEGARAFLEKRKASFAGE</sequence>